<dbReference type="PANTHER" id="PTHR11785">
    <property type="entry name" value="AMINO ACID TRANSPORTER"/>
    <property type="match status" value="1"/>
</dbReference>
<evidence type="ECO:0000256" key="4">
    <source>
        <dbReference type="ARBA" id="ARBA00023136"/>
    </source>
</evidence>
<feature type="transmembrane region" description="Helical" evidence="7">
    <location>
        <begin position="110"/>
        <end position="132"/>
    </location>
</feature>
<dbReference type="RefSeq" id="XP_024689305.1">
    <property type="nucleotide sequence ID" value="XM_024841538.1"/>
</dbReference>
<comment type="similarity">
    <text evidence="5">Belongs to the asaB hydroxylase/desaturase family.</text>
</comment>
<dbReference type="PANTHER" id="PTHR11785:SF532">
    <property type="entry name" value="TRANSPORTER, PUTATIVE (EUROFUNG)-RELATED"/>
    <property type="match status" value="1"/>
</dbReference>
<dbReference type="GO" id="GO:0015179">
    <property type="term" value="F:L-amino acid transmembrane transporter activity"/>
    <property type="evidence" value="ECO:0007669"/>
    <property type="project" value="TreeGrafter"/>
</dbReference>
<dbReference type="GO" id="GO:0016020">
    <property type="term" value="C:membrane"/>
    <property type="evidence" value="ECO:0007669"/>
    <property type="project" value="UniProtKB-SubCell"/>
</dbReference>
<organism evidence="8 9">
    <name type="scientific">Aspergillus campestris (strain IBT 28561)</name>
    <dbReference type="NCBI Taxonomy" id="1392248"/>
    <lineage>
        <taxon>Eukaryota</taxon>
        <taxon>Fungi</taxon>
        <taxon>Dikarya</taxon>
        <taxon>Ascomycota</taxon>
        <taxon>Pezizomycotina</taxon>
        <taxon>Eurotiomycetes</taxon>
        <taxon>Eurotiomycetidae</taxon>
        <taxon>Eurotiales</taxon>
        <taxon>Aspergillaceae</taxon>
        <taxon>Aspergillus</taxon>
        <taxon>Aspergillus subgen. Circumdati</taxon>
    </lineage>
</organism>
<keyword evidence="9" id="KW-1185">Reference proteome</keyword>
<evidence type="ECO:0000256" key="2">
    <source>
        <dbReference type="ARBA" id="ARBA00022692"/>
    </source>
</evidence>
<evidence type="ECO:0008006" key="10">
    <source>
        <dbReference type="Google" id="ProtNLM"/>
    </source>
</evidence>
<evidence type="ECO:0000256" key="6">
    <source>
        <dbReference type="SAM" id="MobiDB-lite"/>
    </source>
</evidence>
<keyword evidence="2 7" id="KW-0812">Transmembrane</keyword>
<feature type="transmembrane region" description="Helical" evidence="7">
    <location>
        <begin position="21"/>
        <end position="41"/>
    </location>
</feature>
<evidence type="ECO:0000256" key="5">
    <source>
        <dbReference type="ARBA" id="ARBA00023604"/>
    </source>
</evidence>
<dbReference type="InterPro" id="IPR002293">
    <property type="entry name" value="AA/rel_permease1"/>
</dbReference>
<evidence type="ECO:0000256" key="7">
    <source>
        <dbReference type="SAM" id="Phobius"/>
    </source>
</evidence>
<keyword evidence="3 7" id="KW-1133">Transmembrane helix</keyword>
<dbReference type="OrthoDB" id="5982228at2759"/>
<feature type="transmembrane region" description="Helical" evidence="7">
    <location>
        <begin position="451"/>
        <end position="472"/>
    </location>
</feature>
<sequence>MDQIERQPLLNTIQHVPKATLTPASAYILVISRVIGSGIFATPGSIFRSSGSIGLSLLIWVVGTVLAACGMGVSMEWGTMFPHSGDTDSVAVQVYVEYAFPRPRFLASTLIAVQAVLLGFTASNCIVFARYTLFALGAAHSSDAGVKTLAIGLLTAITLCHGCFPRVGIAVQNVLGWVKIVLIAAMSLTGLWVILWRPAAPRQTPIAWHSLWEGSNWSWNLMSTSLFKVIYSYAGLNNVNNVLAEVHRPIETLRIVCPAALITAAALYLLANASYFLVIPPEDIKQGGELVGALLFDRLFGPHIGRIAFPLAIALSAGGNVMVVVYALSRLNQEIAKQGFLPYSRRFSSSKPFGSPLGGLIVHYVPSILVIALPPQGDIYNFILDVEGYPAQILALAVTVGLLLLRLREPARLRPFKAWLPAVWLRILVCIALLVAPLIPPPDRKGDVQFFYATYAIVGSGVLLFGVVYWYIWTVLLPRRGGYRLQEAGEVLDDGTKITNPNRRAPSAQKPHHVHTTLNFIREMEDGSHLVPNNIGDLKSYHERPIEAVPVTVHDVSGHELDYALDTHGFQFHYHVSNEKTFLDEDRIKSDYYAETEQLLKDVTGASRVFIFDHTVRRSSIMTRNKDGNRAPVQGVHVDQTPAAAKDRVEYHIPEDAPELLKGRYQIINVWRPVKTIKKDPLAVADALSVPDTDLIAIKLIYPERVGETYSVKQSPTAKWYYRYGQTPDLVTLIKCFDSKTDGRSRRAPHSAFVNPETEGEDTRESIEVRALVFHPEDQD</sequence>
<dbReference type="NCBIfam" id="NF041278">
    <property type="entry name" value="CmcJ_NvfI_EfuI"/>
    <property type="match status" value="1"/>
</dbReference>
<accession>A0A2I1CSX0</accession>
<feature type="transmembrane region" description="Helical" evidence="7">
    <location>
        <begin position="353"/>
        <end position="373"/>
    </location>
</feature>
<evidence type="ECO:0000313" key="9">
    <source>
        <dbReference type="Proteomes" id="UP000234254"/>
    </source>
</evidence>
<feature type="transmembrane region" description="Helical" evidence="7">
    <location>
        <begin position="307"/>
        <end position="328"/>
    </location>
</feature>
<proteinExistence type="inferred from homology"/>
<dbReference type="Proteomes" id="UP000234254">
    <property type="component" value="Unassembled WGS sequence"/>
</dbReference>
<evidence type="ECO:0000256" key="3">
    <source>
        <dbReference type="ARBA" id="ARBA00022989"/>
    </source>
</evidence>
<feature type="transmembrane region" description="Helical" evidence="7">
    <location>
        <begin position="389"/>
        <end position="407"/>
    </location>
</feature>
<dbReference type="Pfam" id="PF13520">
    <property type="entry name" value="AA_permease_2"/>
    <property type="match status" value="1"/>
</dbReference>
<feature type="transmembrane region" description="Helical" evidence="7">
    <location>
        <begin position="176"/>
        <end position="197"/>
    </location>
</feature>
<dbReference type="GeneID" id="36549062"/>
<feature type="transmembrane region" description="Helical" evidence="7">
    <location>
        <begin position="53"/>
        <end position="73"/>
    </location>
</feature>
<dbReference type="AlphaFoldDB" id="A0A2I1CSX0"/>
<protein>
    <recommendedName>
        <fullName evidence="10">Amino acid permease-domain-containing protein</fullName>
    </recommendedName>
</protein>
<gene>
    <name evidence="8" type="ORF">P168DRAFT_330049</name>
</gene>
<name>A0A2I1CSX0_ASPC2</name>
<feature type="transmembrane region" description="Helical" evidence="7">
    <location>
        <begin position="419"/>
        <end position="439"/>
    </location>
</feature>
<dbReference type="VEuPathDB" id="FungiDB:P168DRAFT_330049"/>
<dbReference type="InterPro" id="IPR044053">
    <property type="entry name" value="AsaB-like"/>
</dbReference>
<evidence type="ECO:0000256" key="1">
    <source>
        <dbReference type="ARBA" id="ARBA00004141"/>
    </source>
</evidence>
<dbReference type="GO" id="GO:0016491">
    <property type="term" value="F:oxidoreductase activity"/>
    <property type="evidence" value="ECO:0007669"/>
    <property type="project" value="InterPro"/>
</dbReference>
<feature type="transmembrane region" description="Helical" evidence="7">
    <location>
        <begin position="144"/>
        <end position="164"/>
    </location>
</feature>
<feature type="transmembrane region" description="Helical" evidence="7">
    <location>
        <begin position="255"/>
        <end position="278"/>
    </location>
</feature>
<dbReference type="Gene3D" id="1.20.1740.10">
    <property type="entry name" value="Amino acid/polyamine transporter I"/>
    <property type="match status" value="1"/>
</dbReference>
<evidence type="ECO:0000313" key="8">
    <source>
        <dbReference type="EMBL" id="PKY00711.1"/>
    </source>
</evidence>
<dbReference type="FunFam" id="1.20.1740.10:FF:000025">
    <property type="entry name" value="High-affinity methionine permease"/>
    <property type="match status" value="1"/>
</dbReference>
<dbReference type="InterPro" id="IPR050598">
    <property type="entry name" value="AminoAcid_Transporter"/>
</dbReference>
<dbReference type="EMBL" id="MSFM01000013">
    <property type="protein sequence ID" value="PKY00711.1"/>
    <property type="molecule type" value="Genomic_DNA"/>
</dbReference>
<feature type="region of interest" description="Disordered" evidence="6">
    <location>
        <begin position="741"/>
        <end position="764"/>
    </location>
</feature>
<reference evidence="8" key="1">
    <citation type="submission" date="2016-12" db="EMBL/GenBank/DDBJ databases">
        <title>The genomes of Aspergillus section Nigri reveals drivers in fungal speciation.</title>
        <authorList>
            <consortium name="DOE Joint Genome Institute"/>
            <person name="Vesth T.C."/>
            <person name="Nybo J."/>
            <person name="Theobald S."/>
            <person name="Brandl J."/>
            <person name="Frisvad J.C."/>
            <person name="Nielsen K.F."/>
            <person name="Lyhne E.K."/>
            <person name="Kogle M.E."/>
            <person name="Kuo A."/>
            <person name="Riley R."/>
            <person name="Clum A."/>
            <person name="Nolan M."/>
            <person name="Lipzen A."/>
            <person name="Salamov A."/>
            <person name="Henrissat B."/>
            <person name="Wiebenga A."/>
            <person name="De vries R.P."/>
            <person name="Grigoriev I.V."/>
            <person name="Mortensen U.H."/>
            <person name="Andersen M.R."/>
            <person name="Baker S.E."/>
        </authorList>
    </citation>
    <scope>NUCLEOTIDE SEQUENCE</scope>
    <source>
        <strain evidence="8">IBT 28561</strain>
    </source>
</reference>
<keyword evidence="4 7" id="KW-0472">Membrane</keyword>
<comment type="subcellular location">
    <subcellularLocation>
        <location evidence="1">Membrane</location>
        <topology evidence="1">Multi-pass membrane protein</topology>
    </subcellularLocation>
</comment>
<comment type="caution">
    <text evidence="8">The sequence shown here is derived from an EMBL/GenBank/DDBJ whole genome shotgun (WGS) entry which is preliminary data.</text>
</comment>